<dbReference type="AlphaFoldDB" id="A0A5N6QFA3"/>
<evidence type="ECO:0000259" key="2">
    <source>
        <dbReference type="PROSITE" id="PS50858"/>
    </source>
</evidence>
<evidence type="ECO:0000313" key="4">
    <source>
        <dbReference type="Proteomes" id="UP000327013"/>
    </source>
</evidence>
<organism evidence="3 4">
    <name type="scientific">Carpinus fangiana</name>
    <dbReference type="NCBI Taxonomy" id="176857"/>
    <lineage>
        <taxon>Eukaryota</taxon>
        <taxon>Viridiplantae</taxon>
        <taxon>Streptophyta</taxon>
        <taxon>Embryophyta</taxon>
        <taxon>Tracheophyta</taxon>
        <taxon>Spermatophyta</taxon>
        <taxon>Magnoliopsida</taxon>
        <taxon>eudicotyledons</taxon>
        <taxon>Gunneridae</taxon>
        <taxon>Pentapetalae</taxon>
        <taxon>rosids</taxon>
        <taxon>fabids</taxon>
        <taxon>Fagales</taxon>
        <taxon>Betulaceae</taxon>
        <taxon>Carpinus</taxon>
    </lineage>
</organism>
<dbReference type="Gene3D" id="1.10.3970.10">
    <property type="entry name" value="BSD domain"/>
    <property type="match status" value="1"/>
</dbReference>
<feature type="region of interest" description="Disordered" evidence="1">
    <location>
        <begin position="1"/>
        <end position="35"/>
    </location>
</feature>
<name>A0A5N6QFA3_9ROSI</name>
<proteinExistence type="predicted"/>
<dbReference type="EMBL" id="CM017321">
    <property type="protein sequence ID" value="KAE7997987.1"/>
    <property type="molecule type" value="Genomic_DNA"/>
</dbReference>
<evidence type="ECO:0000256" key="1">
    <source>
        <dbReference type="SAM" id="MobiDB-lite"/>
    </source>
</evidence>
<sequence length="179" mass="20745">MDLSSWFRRGLSSASTKTKNPNLPNQSHPDPQQQEEELFGVTEQLIEFVKSFTFDTFNNFPLQDDEGAACGDVTPSTSGNVRKDLSEWQERHALLVITKVKEISQLRYMLCPRRLKERQFWRIYFKLVKSYVTEYELRAVQLAKLKSMAMENEKSSETSVYEVEMAEAKHTESLMPPTP</sequence>
<dbReference type="InterPro" id="IPR005607">
    <property type="entry name" value="BSD_dom"/>
</dbReference>
<accession>A0A5N6QFA3</accession>
<feature type="compositionally biased region" description="Polar residues" evidence="1">
    <location>
        <begin position="12"/>
        <end position="32"/>
    </location>
</feature>
<dbReference type="PANTHER" id="PTHR31923">
    <property type="entry name" value="BSD DOMAIN-CONTAINING PROTEIN"/>
    <property type="match status" value="1"/>
</dbReference>
<dbReference type="SMART" id="SM00751">
    <property type="entry name" value="BSD"/>
    <property type="match status" value="1"/>
</dbReference>
<protein>
    <recommendedName>
        <fullName evidence="2">BSD domain-containing protein</fullName>
    </recommendedName>
</protein>
<dbReference type="PANTHER" id="PTHR31923:SF3">
    <property type="entry name" value="BSD DOMAIN-CONTAINING PROTEIN"/>
    <property type="match status" value="1"/>
</dbReference>
<dbReference type="Pfam" id="PF03909">
    <property type="entry name" value="BSD"/>
    <property type="match status" value="1"/>
</dbReference>
<evidence type="ECO:0000313" key="3">
    <source>
        <dbReference type="EMBL" id="KAE7997986.1"/>
    </source>
</evidence>
<feature type="domain" description="BSD" evidence="2">
    <location>
        <begin position="87"/>
        <end position="132"/>
    </location>
</feature>
<dbReference type="PROSITE" id="PS50858">
    <property type="entry name" value="BSD"/>
    <property type="match status" value="1"/>
</dbReference>
<dbReference type="InterPro" id="IPR035925">
    <property type="entry name" value="BSD_dom_sf"/>
</dbReference>
<dbReference type="EMBL" id="CM017321">
    <property type="protein sequence ID" value="KAE7997985.1"/>
    <property type="molecule type" value="Genomic_DNA"/>
</dbReference>
<dbReference type="OrthoDB" id="47923at2759"/>
<dbReference type="Proteomes" id="UP000327013">
    <property type="component" value="Chromosome 1"/>
</dbReference>
<dbReference type="EMBL" id="CM017321">
    <property type="protein sequence ID" value="KAE7997986.1"/>
    <property type="molecule type" value="Genomic_DNA"/>
</dbReference>
<keyword evidence="4" id="KW-1185">Reference proteome</keyword>
<dbReference type="SUPFAM" id="SSF140383">
    <property type="entry name" value="BSD domain-like"/>
    <property type="match status" value="1"/>
</dbReference>
<gene>
    <name evidence="3" type="ORF">FH972_002568</name>
</gene>
<reference evidence="3 4" key="1">
    <citation type="submission" date="2019-06" db="EMBL/GenBank/DDBJ databases">
        <title>A chromosomal-level reference genome of Carpinus fangiana (Coryloideae, Betulaceae).</title>
        <authorList>
            <person name="Yang X."/>
            <person name="Wang Z."/>
            <person name="Zhang L."/>
            <person name="Hao G."/>
            <person name="Liu J."/>
            <person name="Yang Y."/>
        </authorList>
    </citation>
    <scope>NUCLEOTIDE SEQUENCE [LARGE SCALE GENOMIC DNA]</scope>
    <source>
        <strain evidence="3">Cfa_2016G</strain>
        <tissue evidence="3">Leaf</tissue>
    </source>
</reference>